<dbReference type="Gene3D" id="1.20.1290.10">
    <property type="entry name" value="AhpD-like"/>
    <property type="match status" value="1"/>
</dbReference>
<dbReference type="Proteomes" id="UP001224622">
    <property type="component" value="Unassembled WGS sequence"/>
</dbReference>
<dbReference type="SUPFAM" id="SSF69118">
    <property type="entry name" value="AhpD-like"/>
    <property type="match status" value="1"/>
</dbReference>
<sequence length="175" mass="20261">MNIISIPEFEYLPHEAQLRYQDQVEKYGRITNMKRTLLHSPTAFDALMSWYPLFNQLKILVGERAALFYAYAISTQNDCLICSTFFVKILRDNGITFDEFTFSEKEQLLVDYGRAIVRNPQEIDETVLNALQRQFDEPGIVLLTAFAGLMIATNLINTVLKVPLDEYLFEYTQQA</sequence>
<evidence type="ECO:0000313" key="2">
    <source>
        <dbReference type="Proteomes" id="UP001224622"/>
    </source>
</evidence>
<dbReference type="RefSeq" id="WP_309048644.1">
    <property type="nucleotide sequence ID" value="NZ_JAVIGA010000055.1"/>
</dbReference>
<proteinExistence type="predicted"/>
<evidence type="ECO:0000313" key="1">
    <source>
        <dbReference type="EMBL" id="MDQ9130220.1"/>
    </source>
</evidence>
<dbReference type="InterPro" id="IPR029032">
    <property type="entry name" value="AhpD-like"/>
</dbReference>
<gene>
    <name evidence="1" type="ORF">RDT67_27830</name>
</gene>
<evidence type="ECO:0008006" key="3">
    <source>
        <dbReference type="Google" id="ProtNLM"/>
    </source>
</evidence>
<protein>
    <recommendedName>
        <fullName evidence="3">Carboxymuconolactone decarboxylase family protein</fullName>
    </recommendedName>
</protein>
<dbReference type="AlphaFoldDB" id="A0AAJ1YLC1"/>
<reference evidence="1" key="1">
    <citation type="submission" date="2023-08" db="EMBL/GenBank/DDBJ databases">
        <title>The Comparative Genomic Analysis of Yersiniaceae from Polar Regions.</title>
        <authorList>
            <person name="Goncharov A."/>
            <person name="Aslanov B."/>
            <person name="Kolodzhieva V."/>
            <person name="Azarov D."/>
            <person name="Mochov A."/>
            <person name="Lebedeva E."/>
        </authorList>
    </citation>
    <scope>NUCLEOTIDE SEQUENCE</scope>
    <source>
        <strain evidence="1">Vf</strain>
    </source>
</reference>
<accession>A0AAJ1YLC1</accession>
<name>A0AAJ1YLC1_SERFO</name>
<organism evidence="1 2">
    <name type="scientific">Serratia fonticola</name>
    <dbReference type="NCBI Taxonomy" id="47917"/>
    <lineage>
        <taxon>Bacteria</taxon>
        <taxon>Pseudomonadati</taxon>
        <taxon>Pseudomonadota</taxon>
        <taxon>Gammaproteobacteria</taxon>
        <taxon>Enterobacterales</taxon>
        <taxon>Yersiniaceae</taxon>
        <taxon>Serratia</taxon>
    </lineage>
</organism>
<comment type="caution">
    <text evidence="1">The sequence shown here is derived from an EMBL/GenBank/DDBJ whole genome shotgun (WGS) entry which is preliminary data.</text>
</comment>
<dbReference type="EMBL" id="JAVIGA010000055">
    <property type="protein sequence ID" value="MDQ9130220.1"/>
    <property type="molecule type" value="Genomic_DNA"/>
</dbReference>